<dbReference type="AlphaFoldDB" id="A0A5D3F978"/>
<dbReference type="SUPFAM" id="SSF89796">
    <property type="entry name" value="CoA-transferase family III (CaiB/BaiF)"/>
    <property type="match status" value="1"/>
</dbReference>
<dbReference type="Gene3D" id="3.30.1540.10">
    <property type="entry name" value="formyl-coa transferase, domain 3"/>
    <property type="match status" value="1"/>
</dbReference>
<dbReference type="Gene3D" id="3.40.50.10540">
    <property type="entry name" value="Crotonobetainyl-coa:carnitine coa-transferase, domain 1"/>
    <property type="match status" value="1"/>
</dbReference>
<dbReference type="GO" id="GO:0016740">
    <property type="term" value="F:transferase activity"/>
    <property type="evidence" value="ECO:0007669"/>
    <property type="project" value="UniProtKB-KW"/>
</dbReference>
<dbReference type="Proteomes" id="UP000323505">
    <property type="component" value="Unassembled WGS sequence"/>
</dbReference>
<proteinExistence type="predicted"/>
<keyword evidence="2" id="KW-1185">Reference proteome</keyword>
<organism evidence="1 2">
    <name type="scientific">Actinomadura decatromicini</name>
    <dbReference type="NCBI Taxonomy" id="2604572"/>
    <lineage>
        <taxon>Bacteria</taxon>
        <taxon>Bacillati</taxon>
        <taxon>Actinomycetota</taxon>
        <taxon>Actinomycetes</taxon>
        <taxon>Streptosporangiales</taxon>
        <taxon>Thermomonosporaceae</taxon>
        <taxon>Actinomadura</taxon>
    </lineage>
</organism>
<dbReference type="InterPro" id="IPR023606">
    <property type="entry name" value="CoA-Trfase_III_dom_1_sf"/>
</dbReference>
<dbReference type="EMBL" id="VSRQ01000008">
    <property type="protein sequence ID" value="TYK44659.1"/>
    <property type="molecule type" value="Genomic_DNA"/>
</dbReference>
<protein>
    <submittedName>
        <fullName evidence="1">CoA transferase</fullName>
    </submittedName>
</protein>
<dbReference type="PANTHER" id="PTHR48228:SF5">
    <property type="entry name" value="ALPHA-METHYLACYL-COA RACEMASE"/>
    <property type="match status" value="1"/>
</dbReference>
<sequence length="392" mass="40930">MPPAGRPAGERALGGVRVVFPAALGPVPFAAMLLADLGAEVVRIDRAGAAGVIDTALADDPRTRGQRSIGIDLKHPRGRAVAVRLAASADVLLEGMRPGVMERLGLGPADLHAVNPGLVYGRATGWGQDGPLAQTVGHDINYIARSGALHPIGDPDRPPAVPLNLVADFGGGGAYLALGVLAALVQRGRTGRGQVVDAAMVDGAASLTTMIHGMLGSGAWRPERGANLLDGSAPFYRAYRTADDRYVAVGAIEPPFYRALLDGLELDPDDWPQHDRSRWAAQRTALAEIFASRTRAEWGKRFHGTDACVTAVSTPDEAAADPELAARGVFVDWDGLRQPAPAPRLSASPPVARPRCGQAADTAEILAELGLGRDEADELRAARAVFAAPALP</sequence>
<evidence type="ECO:0000313" key="2">
    <source>
        <dbReference type="Proteomes" id="UP000323505"/>
    </source>
</evidence>
<dbReference type="PANTHER" id="PTHR48228">
    <property type="entry name" value="SUCCINYL-COA--D-CITRAMALATE COA-TRANSFERASE"/>
    <property type="match status" value="1"/>
</dbReference>
<keyword evidence="1" id="KW-0808">Transferase</keyword>
<name>A0A5D3F978_9ACTN</name>
<comment type="caution">
    <text evidence="1">The sequence shown here is derived from an EMBL/GenBank/DDBJ whole genome shotgun (WGS) entry which is preliminary data.</text>
</comment>
<dbReference type="InterPro" id="IPR003673">
    <property type="entry name" value="CoA-Trfase_fam_III"/>
</dbReference>
<dbReference type="InterPro" id="IPR044855">
    <property type="entry name" value="CoA-Trfase_III_dom3_sf"/>
</dbReference>
<dbReference type="Pfam" id="PF02515">
    <property type="entry name" value="CoA_transf_3"/>
    <property type="match status" value="1"/>
</dbReference>
<reference evidence="1 2" key="1">
    <citation type="submission" date="2019-08" db="EMBL/GenBank/DDBJ databases">
        <title>Actinomadura sp. nov. CYP1-5 isolated from mountain soil.</title>
        <authorList>
            <person name="Songsumanus A."/>
            <person name="Kuncharoen N."/>
            <person name="Kudo T."/>
            <person name="Yuki M."/>
            <person name="Igarashi Y."/>
            <person name="Tanasupawat S."/>
        </authorList>
    </citation>
    <scope>NUCLEOTIDE SEQUENCE [LARGE SCALE GENOMIC DNA]</scope>
    <source>
        <strain evidence="1 2">CYP1-5</strain>
    </source>
</reference>
<dbReference type="InterPro" id="IPR050509">
    <property type="entry name" value="CoA-transferase_III"/>
</dbReference>
<gene>
    <name evidence="1" type="ORF">FXF68_34280</name>
</gene>
<evidence type="ECO:0000313" key="1">
    <source>
        <dbReference type="EMBL" id="TYK44659.1"/>
    </source>
</evidence>
<accession>A0A5D3F978</accession>